<feature type="region of interest" description="Disordered" evidence="2">
    <location>
        <begin position="436"/>
        <end position="456"/>
    </location>
</feature>
<comment type="similarity">
    <text evidence="1">Belongs to the mycobacterial PPE family.</text>
</comment>
<accession>A0ABU5YWY4</accession>
<evidence type="ECO:0000313" key="5">
    <source>
        <dbReference type="EMBL" id="MEB3068494.1"/>
    </source>
</evidence>
<dbReference type="PANTHER" id="PTHR46766:SF1">
    <property type="entry name" value="GLUTAMINE-RICH PROTEIN 2"/>
    <property type="match status" value="1"/>
</dbReference>
<evidence type="ECO:0000259" key="3">
    <source>
        <dbReference type="Pfam" id="PF00823"/>
    </source>
</evidence>
<evidence type="ECO:0000313" key="6">
    <source>
        <dbReference type="Proteomes" id="UP001299283"/>
    </source>
</evidence>
<name>A0ABU5YWY4_9MYCO</name>
<protein>
    <submittedName>
        <fullName evidence="5">PPE family protein</fullName>
    </submittedName>
</protein>
<proteinExistence type="inferred from homology"/>
<feature type="region of interest" description="Disordered" evidence="2">
    <location>
        <begin position="376"/>
        <end position="402"/>
    </location>
</feature>
<feature type="domain" description="PPE" evidence="3">
    <location>
        <begin position="6"/>
        <end position="167"/>
    </location>
</feature>
<dbReference type="InterPro" id="IPR043641">
    <property type="entry name" value="PPE-PPW_C"/>
</dbReference>
<feature type="compositionally biased region" description="Pro residues" evidence="2">
    <location>
        <begin position="377"/>
        <end position="387"/>
    </location>
</feature>
<dbReference type="Pfam" id="PF00823">
    <property type="entry name" value="PPE"/>
    <property type="match status" value="1"/>
</dbReference>
<dbReference type="Gene3D" id="1.20.1260.20">
    <property type="entry name" value="PPE superfamily"/>
    <property type="match status" value="1"/>
</dbReference>
<dbReference type="Pfam" id="PF18878">
    <property type="entry name" value="PPE-PPW"/>
    <property type="match status" value="1"/>
</dbReference>
<evidence type="ECO:0000259" key="4">
    <source>
        <dbReference type="Pfam" id="PF18878"/>
    </source>
</evidence>
<feature type="region of interest" description="Disordered" evidence="2">
    <location>
        <begin position="485"/>
        <end position="512"/>
    </location>
</feature>
<dbReference type="EMBL" id="JAYJJQ010000003">
    <property type="protein sequence ID" value="MEB3068494.1"/>
    <property type="molecule type" value="Genomic_DNA"/>
</dbReference>
<sequence>MFEMLWMASPPEVHSALLGAGPGPGPLFAAAAAWSALSAEYATVAEELAALVTLVSAGFWQGAAGEQYQAAHQPYLAWLNQAGADSARMAAAQEEAAAAYVTALATMPTLAELAANHATHGVLVATNFFGINTIPIALNEADYFRMWVQAATTMATYQGVCEVCAAATPAVAATVPIQKSAAASSQSPSSGNPLQGLLEFLDPILKSLGIQDGVTAHDPMISNALTTAVSHFLQNLGINWNPAAGTLNGQVYDYYSNAAQPIWYLARSLELFEDFLNIAQNPSQIIPALQYIAALALFDWPTHIAQLATTISQSPALIAAAAGAVVAPAGGLGGLAGLAGLTGPLPGAVAAAPVGPLTPPVLADVPALAVGSAVATAPPPPAPPPAAVPAGAAPGPPAPAPPPAVSAGLPVFPYLVGGGPGIDFGSGLGAHAAAADSAKKKSPTPEAASAAAAAAARRAKRLRRRKTRLGHGDAAMDLRVRVSPDWEEPTSVSERGAGELGRSDAAPASRGRAAGLTRLAGTFDGVARLPLLPESWGGMDSGGNP</sequence>
<reference evidence="5 6" key="1">
    <citation type="submission" date="2023-12" db="EMBL/GenBank/DDBJ databases">
        <title>Description of new species of Mycobacterium terrae complex isolated from sewage at the Sao Paulo Zoological Park Foundation in Brazil.</title>
        <authorList>
            <person name="Romagnoli C.L."/>
            <person name="Conceicao E.C."/>
            <person name="Machado E."/>
            <person name="Barreto L.B.P.F."/>
            <person name="Sharma A."/>
            <person name="Silva N.M."/>
            <person name="Marques L.E."/>
            <person name="Juliana M.A."/>
            <person name="Lourenco M.C.S."/>
            <person name="Digiampietri L.A."/>
            <person name="Suffys P.N."/>
            <person name="Viana-Niero C."/>
        </authorList>
    </citation>
    <scope>NUCLEOTIDE SEQUENCE [LARGE SCALE GENOMIC DNA]</scope>
    <source>
        <strain evidence="5 6">MYC017</strain>
    </source>
</reference>
<dbReference type="PANTHER" id="PTHR46766">
    <property type="entry name" value="GLUTAMINE-RICH PROTEIN 2"/>
    <property type="match status" value="1"/>
</dbReference>
<dbReference type="InterPro" id="IPR038332">
    <property type="entry name" value="PPE_sf"/>
</dbReference>
<dbReference type="Proteomes" id="UP001299283">
    <property type="component" value="Unassembled WGS sequence"/>
</dbReference>
<organism evidence="5 6">
    <name type="scientific">[Mycobacterium] vasticus</name>
    <dbReference type="NCBI Taxonomy" id="2875777"/>
    <lineage>
        <taxon>Bacteria</taxon>
        <taxon>Bacillati</taxon>
        <taxon>Actinomycetota</taxon>
        <taxon>Actinomycetes</taxon>
        <taxon>Mycobacteriales</taxon>
        <taxon>Mycobacteriaceae</taxon>
        <taxon>Mycolicibacter</taxon>
    </lineage>
</organism>
<dbReference type="SUPFAM" id="SSF140459">
    <property type="entry name" value="PE/PPE dimer-like"/>
    <property type="match status" value="1"/>
</dbReference>
<feature type="domain" description="PPE-PPW subfamily C-terminal" evidence="4">
    <location>
        <begin position="492"/>
        <end position="536"/>
    </location>
</feature>
<gene>
    <name evidence="5" type="ORF">K5L39_04795</name>
</gene>
<feature type="compositionally biased region" description="Low complexity" evidence="2">
    <location>
        <begin position="444"/>
        <end position="456"/>
    </location>
</feature>
<keyword evidence="6" id="KW-1185">Reference proteome</keyword>
<evidence type="ECO:0000256" key="2">
    <source>
        <dbReference type="SAM" id="MobiDB-lite"/>
    </source>
</evidence>
<evidence type="ECO:0000256" key="1">
    <source>
        <dbReference type="ARBA" id="ARBA00010652"/>
    </source>
</evidence>
<comment type="caution">
    <text evidence="5">The sequence shown here is derived from an EMBL/GenBank/DDBJ whole genome shotgun (WGS) entry which is preliminary data.</text>
</comment>
<dbReference type="InterPro" id="IPR000030">
    <property type="entry name" value="PPE_dom"/>
</dbReference>